<proteinExistence type="predicted"/>
<sequence length="73" mass="7978">MHCPARHSSWGQYRAGGETGRANRDNRKAERPEKIAAGEEHVRRGCTHSGTLPPGAVPLCSVLRTMLFSHRAG</sequence>
<feature type="compositionally biased region" description="Basic and acidic residues" evidence="1">
    <location>
        <begin position="21"/>
        <end position="43"/>
    </location>
</feature>
<name>A0AAV7W138_PLEWA</name>
<evidence type="ECO:0000313" key="2">
    <source>
        <dbReference type="EMBL" id="KAJ1207208.1"/>
    </source>
</evidence>
<evidence type="ECO:0000256" key="1">
    <source>
        <dbReference type="SAM" id="MobiDB-lite"/>
    </source>
</evidence>
<feature type="region of interest" description="Disordered" evidence="1">
    <location>
        <begin position="1"/>
        <end position="50"/>
    </location>
</feature>
<gene>
    <name evidence="2" type="ORF">NDU88_002600</name>
</gene>
<organism evidence="2 3">
    <name type="scientific">Pleurodeles waltl</name>
    <name type="common">Iberian ribbed newt</name>
    <dbReference type="NCBI Taxonomy" id="8319"/>
    <lineage>
        <taxon>Eukaryota</taxon>
        <taxon>Metazoa</taxon>
        <taxon>Chordata</taxon>
        <taxon>Craniata</taxon>
        <taxon>Vertebrata</taxon>
        <taxon>Euteleostomi</taxon>
        <taxon>Amphibia</taxon>
        <taxon>Batrachia</taxon>
        <taxon>Caudata</taxon>
        <taxon>Salamandroidea</taxon>
        <taxon>Salamandridae</taxon>
        <taxon>Pleurodelinae</taxon>
        <taxon>Pleurodeles</taxon>
    </lineage>
</organism>
<protein>
    <submittedName>
        <fullName evidence="2">Uncharacterized protein</fullName>
    </submittedName>
</protein>
<dbReference type="Proteomes" id="UP001066276">
    <property type="component" value="Chromosome 1_2"/>
</dbReference>
<reference evidence="2" key="1">
    <citation type="journal article" date="2022" name="bioRxiv">
        <title>Sequencing and chromosome-scale assembly of the giantPleurodeles waltlgenome.</title>
        <authorList>
            <person name="Brown T."/>
            <person name="Elewa A."/>
            <person name="Iarovenko S."/>
            <person name="Subramanian E."/>
            <person name="Araus A.J."/>
            <person name="Petzold A."/>
            <person name="Susuki M."/>
            <person name="Suzuki K.-i.T."/>
            <person name="Hayashi T."/>
            <person name="Toyoda A."/>
            <person name="Oliveira C."/>
            <person name="Osipova E."/>
            <person name="Leigh N.D."/>
            <person name="Simon A."/>
            <person name="Yun M.H."/>
        </authorList>
    </citation>
    <scope>NUCLEOTIDE SEQUENCE</scope>
    <source>
        <strain evidence="2">20211129_DDA</strain>
        <tissue evidence="2">Liver</tissue>
    </source>
</reference>
<dbReference type="EMBL" id="JANPWB010000002">
    <property type="protein sequence ID" value="KAJ1207208.1"/>
    <property type="molecule type" value="Genomic_DNA"/>
</dbReference>
<keyword evidence="3" id="KW-1185">Reference proteome</keyword>
<comment type="caution">
    <text evidence="2">The sequence shown here is derived from an EMBL/GenBank/DDBJ whole genome shotgun (WGS) entry which is preliminary data.</text>
</comment>
<dbReference type="AlphaFoldDB" id="A0AAV7W138"/>
<accession>A0AAV7W138</accession>
<evidence type="ECO:0000313" key="3">
    <source>
        <dbReference type="Proteomes" id="UP001066276"/>
    </source>
</evidence>